<dbReference type="Gene3D" id="3.30.200.20">
    <property type="entry name" value="Phosphorylase Kinase, domain 1"/>
    <property type="match status" value="1"/>
</dbReference>
<protein>
    <recommendedName>
        <fullName evidence="2">Aminoglycoside phosphotransferase domain-containing protein</fullName>
    </recommendedName>
</protein>
<dbReference type="GO" id="GO:0019202">
    <property type="term" value="F:amino acid kinase activity"/>
    <property type="evidence" value="ECO:0007669"/>
    <property type="project" value="TreeGrafter"/>
</dbReference>
<comment type="caution">
    <text evidence="3">The sequence shown here is derived from an EMBL/GenBank/DDBJ whole genome shotgun (WGS) entry which is preliminary data.</text>
</comment>
<evidence type="ECO:0000313" key="3">
    <source>
        <dbReference type="EMBL" id="CAF0894870.1"/>
    </source>
</evidence>
<dbReference type="PANTHER" id="PTHR21064:SF6">
    <property type="entry name" value="AMINOGLYCOSIDE PHOSPHOTRANSFERASE DOMAIN-CONTAINING PROTEIN"/>
    <property type="match status" value="1"/>
</dbReference>
<dbReference type="InterPro" id="IPR050249">
    <property type="entry name" value="Pseudomonas-type_ThrB"/>
</dbReference>
<sequence>MDFAVSKFEFYDILQTEYGFDDIISVNTLPGGYIEEETWLVCLKLNRKYVVKIIDYRFNIDHLKTILNFQNYLYSNLNYPCSLIVSTLSSKLVVQIDNDHYLFIQTFVDGHVPSLIELDESYLMKMGTLLGQWRLASRTFMSIIPSTNIEKRELTDQWWIEQFDRLSLCKHLEEIDIDHLRLILFECRERLNGKIDQLEQGLIHNDFQPSNTLCTNDDRQVYVIDFGEACYAPLIVDLATALFLLLTNGIDDDKRLNIFLVSYQNLIRLDRHEIELLDIVVRLKLTTNFIGDCANVKSKEEYDHSSWLQSCSKWIDILHQEKRNLFQTMLCNK</sequence>
<comment type="similarity">
    <text evidence="1">Belongs to the pseudomonas-type ThrB family.</text>
</comment>
<name>A0A813Z5B7_9BILA</name>
<dbReference type="Proteomes" id="UP000663864">
    <property type="component" value="Unassembled WGS sequence"/>
</dbReference>
<feature type="domain" description="Aminoglycoside phosphotransferase" evidence="2">
    <location>
        <begin position="45"/>
        <end position="247"/>
    </location>
</feature>
<evidence type="ECO:0000313" key="4">
    <source>
        <dbReference type="Proteomes" id="UP000663864"/>
    </source>
</evidence>
<proteinExistence type="inferred from homology"/>
<dbReference type="EMBL" id="CAJNOT010000210">
    <property type="protein sequence ID" value="CAF0894870.1"/>
    <property type="molecule type" value="Genomic_DNA"/>
</dbReference>
<dbReference type="Gene3D" id="3.90.1200.10">
    <property type="match status" value="1"/>
</dbReference>
<dbReference type="PANTHER" id="PTHR21064">
    <property type="entry name" value="AMINOGLYCOSIDE PHOSPHOTRANSFERASE DOMAIN-CONTAINING PROTEIN-RELATED"/>
    <property type="match status" value="1"/>
</dbReference>
<gene>
    <name evidence="3" type="ORF">ZHD862_LOCUS7076</name>
</gene>
<reference evidence="3" key="1">
    <citation type="submission" date="2021-02" db="EMBL/GenBank/DDBJ databases">
        <authorList>
            <person name="Nowell W R."/>
        </authorList>
    </citation>
    <scope>NUCLEOTIDE SEQUENCE</scope>
</reference>
<evidence type="ECO:0000256" key="1">
    <source>
        <dbReference type="ARBA" id="ARBA00038240"/>
    </source>
</evidence>
<dbReference type="AlphaFoldDB" id="A0A813Z5B7"/>
<dbReference type="InterPro" id="IPR002575">
    <property type="entry name" value="Aminoglycoside_PTrfase"/>
</dbReference>
<dbReference type="Pfam" id="PF01636">
    <property type="entry name" value="APH"/>
    <property type="match status" value="1"/>
</dbReference>
<evidence type="ECO:0000259" key="2">
    <source>
        <dbReference type="Pfam" id="PF01636"/>
    </source>
</evidence>
<accession>A0A813Z5B7</accession>
<organism evidence="3 4">
    <name type="scientific">Rotaria sordida</name>
    <dbReference type="NCBI Taxonomy" id="392033"/>
    <lineage>
        <taxon>Eukaryota</taxon>
        <taxon>Metazoa</taxon>
        <taxon>Spiralia</taxon>
        <taxon>Gnathifera</taxon>
        <taxon>Rotifera</taxon>
        <taxon>Eurotatoria</taxon>
        <taxon>Bdelloidea</taxon>
        <taxon>Philodinida</taxon>
        <taxon>Philodinidae</taxon>
        <taxon>Rotaria</taxon>
    </lineage>
</organism>
<dbReference type="InterPro" id="IPR011009">
    <property type="entry name" value="Kinase-like_dom_sf"/>
</dbReference>
<dbReference type="SUPFAM" id="SSF56112">
    <property type="entry name" value="Protein kinase-like (PK-like)"/>
    <property type="match status" value="1"/>
</dbReference>